<comment type="caution">
    <text evidence="1">The sequence shown here is derived from an EMBL/GenBank/DDBJ whole genome shotgun (WGS) entry which is preliminary data.</text>
</comment>
<reference evidence="1" key="1">
    <citation type="submission" date="2020-10" db="EMBL/GenBank/DDBJ databases">
        <title>Chromosome-scale genome assembly of the Allis shad, Alosa alosa.</title>
        <authorList>
            <person name="Margot Z."/>
            <person name="Christophe K."/>
            <person name="Cabau C."/>
            <person name="Louis A."/>
            <person name="Berthelot C."/>
            <person name="Parey E."/>
            <person name="Roest Crollius H."/>
            <person name="Montfort J."/>
            <person name="Robinson-Rechavi M."/>
            <person name="Bucao C."/>
            <person name="Bouchez O."/>
            <person name="Gislard M."/>
            <person name="Lluch J."/>
            <person name="Milhes M."/>
            <person name="Lampietro C."/>
            <person name="Lopez Roques C."/>
            <person name="Donnadieu C."/>
            <person name="Braasch I."/>
            <person name="Desvignes T."/>
            <person name="Postlethwait J."/>
            <person name="Bobe J."/>
            <person name="Guiguen Y."/>
        </authorList>
    </citation>
    <scope>NUCLEOTIDE SEQUENCE</scope>
    <source>
        <strain evidence="1">M-15738</strain>
        <tissue evidence="1">Blood</tissue>
    </source>
</reference>
<dbReference type="EMBL" id="JADWDJ010000023">
    <property type="protein sequence ID" value="KAG5262223.1"/>
    <property type="molecule type" value="Genomic_DNA"/>
</dbReference>
<accession>A0AAV6FHQ7</accession>
<protein>
    <submittedName>
        <fullName evidence="1">Uncharacterized protein</fullName>
    </submittedName>
</protein>
<proteinExistence type="predicted"/>
<organism evidence="1 2">
    <name type="scientific">Alosa alosa</name>
    <name type="common">allis shad</name>
    <dbReference type="NCBI Taxonomy" id="278164"/>
    <lineage>
        <taxon>Eukaryota</taxon>
        <taxon>Metazoa</taxon>
        <taxon>Chordata</taxon>
        <taxon>Craniata</taxon>
        <taxon>Vertebrata</taxon>
        <taxon>Euteleostomi</taxon>
        <taxon>Actinopterygii</taxon>
        <taxon>Neopterygii</taxon>
        <taxon>Teleostei</taxon>
        <taxon>Clupei</taxon>
        <taxon>Clupeiformes</taxon>
        <taxon>Clupeoidei</taxon>
        <taxon>Clupeidae</taxon>
        <taxon>Alosa</taxon>
    </lineage>
</organism>
<dbReference type="AlphaFoldDB" id="A0AAV6FHQ7"/>
<dbReference type="Proteomes" id="UP000823561">
    <property type="component" value="Chromosome 23"/>
</dbReference>
<gene>
    <name evidence="1" type="ORF">AALO_G00293550</name>
</gene>
<name>A0AAV6FHQ7_9TELE</name>
<keyword evidence="2" id="KW-1185">Reference proteome</keyword>
<sequence>MRCARSIRTRVGKYSFPRTSGSQFSKKVSASSPSTFSGRPIMSILERRERFSRSSFFSTDHAGSNLTVKESMDTHMTWHIISLSEFSSISCCRLHKPRERETRTGFSF</sequence>
<evidence type="ECO:0000313" key="2">
    <source>
        <dbReference type="Proteomes" id="UP000823561"/>
    </source>
</evidence>
<evidence type="ECO:0000313" key="1">
    <source>
        <dbReference type="EMBL" id="KAG5262223.1"/>
    </source>
</evidence>